<dbReference type="InterPro" id="IPR001769">
    <property type="entry name" value="Gingipain"/>
</dbReference>
<organism evidence="3 4">
    <name type="scientific">Marine Group I thaumarchaeote</name>
    <dbReference type="NCBI Taxonomy" id="2511932"/>
    <lineage>
        <taxon>Archaea</taxon>
        <taxon>Nitrososphaerota</taxon>
        <taxon>Marine Group I</taxon>
    </lineage>
</organism>
<comment type="caution">
    <text evidence="3">The sequence shown here is derived from an EMBL/GenBank/DDBJ whole genome shotgun (WGS) entry which is preliminary data.</text>
</comment>
<evidence type="ECO:0000313" key="3">
    <source>
        <dbReference type="EMBL" id="NWJ43818.1"/>
    </source>
</evidence>
<reference evidence="3 4" key="1">
    <citation type="journal article" date="2019" name="Environ. Microbiol.">
        <title>Genomics insights into ecotype formation of ammonia-oxidizing archaea in the deep ocean.</title>
        <authorList>
            <person name="Wang Y."/>
            <person name="Huang J.M."/>
            <person name="Cui G.J."/>
            <person name="Nunoura T."/>
            <person name="Takaki Y."/>
            <person name="Li W.L."/>
            <person name="Li J."/>
            <person name="Gao Z.M."/>
            <person name="Takai K."/>
            <person name="Zhang A.Q."/>
            <person name="Stepanauskas R."/>
        </authorList>
    </citation>
    <scope>NUCLEOTIDE SEQUENCE [LARGE SCALE GENOMIC DNA]</scope>
    <source>
        <strain evidence="3 4">L15b</strain>
    </source>
</reference>
<sequence>MGLIGDTGGSYGLPNYDHSWSGYGGPTDFDYTQLDGGDMIPEVFIGRISGSTSSEINNIINKTIHYEKADEVEDIWFSKAGLVGDPTNRVILPFLPTSILKI</sequence>
<dbReference type="InterPro" id="IPR029031">
    <property type="entry name" value="Gingipain_N_sf"/>
</dbReference>
<dbReference type="AlphaFoldDB" id="A0A7K4MQF9"/>
<dbReference type="Proteomes" id="UP000523105">
    <property type="component" value="Unassembled WGS sequence"/>
</dbReference>
<dbReference type="GO" id="GO:0006508">
    <property type="term" value="P:proteolysis"/>
    <property type="evidence" value="ECO:0007669"/>
    <property type="project" value="InterPro"/>
</dbReference>
<feature type="domain" description="Gingipain" evidence="2">
    <location>
        <begin position="3"/>
        <end position="86"/>
    </location>
</feature>
<evidence type="ECO:0000259" key="2">
    <source>
        <dbReference type="Pfam" id="PF01364"/>
    </source>
</evidence>
<protein>
    <recommendedName>
        <fullName evidence="2">Gingipain domain-containing protein</fullName>
    </recommendedName>
</protein>
<dbReference type="Pfam" id="PF01364">
    <property type="entry name" value="Peptidase_C25"/>
    <property type="match status" value="1"/>
</dbReference>
<gene>
    <name evidence="3" type="ORF">HX837_06425</name>
</gene>
<accession>A0A7K4MQF9</accession>
<evidence type="ECO:0000313" key="4">
    <source>
        <dbReference type="Proteomes" id="UP000523105"/>
    </source>
</evidence>
<dbReference type="SUPFAM" id="SSF52129">
    <property type="entry name" value="Caspase-like"/>
    <property type="match status" value="1"/>
</dbReference>
<evidence type="ECO:0000256" key="1">
    <source>
        <dbReference type="ARBA" id="ARBA00022729"/>
    </source>
</evidence>
<dbReference type="Gene3D" id="3.40.50.10390">
    <property type="entry name" value="Gingipain r, domain 1"/>
    <property type="match status" value="1"/>
</dbReference>
<proteinExistence type="predicted"/>
<dbReference type="InterPro" id="IPR029030">
    <property type="entry name" value="Caspase-like_dom_sf"/>
</dbReference>
<name>A0A7K4MQF9_9ARCH</name>
<keyword evidence="1" id="KW-0732">Signal</keyword>
<dbReference type="GO" id="GO:0008234">
    <property type="term" value="F:cysteine-type peptidase activity"/>
    <property type="evidence" value="ECO:0007669"/>
    <property type="project" value="InterPro"/>
</dbReference>
<dbReference type="EMBL" id="JACASV010000059">
    <property type="protein sequence ID" value="NWJ43818.1"/>
    <property type="molecule type" value="Genomic_DNA"/>
</dbReference>